<dbReference type="PANTHER" id="PTHR43798">
    <property type="entry name" value="MONOACYLGLYCEROL LIPASE"/>
    <property type="match status" value="1"/>
</dbReference>
<dbReference type="AlphaFoldDB" id="A0A921G306"/>
<gene>
    <name evidence="2" type="ORF">K8V56_19385</name>
</gene>
<organism evidence="2 3">
    <name type="scientific">Sporosarcina psychrophila</name>
    <name type="common">Bacillus psychrophilus</name>
    <dbReference type="NCBI Taxonomy" id="1476"/>
    <lineage>
        <taxon>Bacteria</taxon>
        <taxon>Bacillati</taxon>
        <taxon>Bacillota</taxon>
        <taxon>Bacilli</taxon>
        <taxon>Bacillales</taxon>
        <taxon>Caryophanaceae</taxon>
        <taxon>Sporosarcina</taxon>
    </lineage>
</organism>
<keyword evidence="2" id="KW-0378">Hydrolase</keyword>
<comment type="caution">
    <text evidence="2">The sequence shown here is derived from an EMBL/GenBank/DDBJ whole genome shotgun (WGS) entry which is preliminary data.</text>
</comment>
<evidence type="ECO:0000259" key="1">
    <source>
        <dbReference type="Pfam" id="PF12697"/>
    </source>
</evidence>
<reference evidence="2" key="2">
    <citation type="submission" date="2021-09" db="EMBL/GenBank/DDBJ databases">
        <authorList>
            <person name="Gilroy R."/>
        </authorList>
    </citation>
    <scope>NUCLEOTIDE SEQUENCE</scope>
    <source>
        <strain evidence="2">CHK171-7178</strain>
    </source>
</reference>
<evidence type="ECO:0000313" key="3">
    <source>
        <dbReference type="Proteomes" id="UP000698173"/>
    </source>
</evidence>
<dbReference type="Gene3D" id="3.40.50.1820">
    <property type="entry name" value="alpha/beta hydrolase"/>
    <property type="match status" value="1"/>
</dbReference>
<dbReference type="Pfam" id="PF12697">
    <property type="entry name" value="Abhydrolase_6"/>
    <property type="match status" value="1"/>
</dbReference>
<sequence>MHYIEQGCLEGPLLVFLHGGGVSGWMWDKQVDYFTDYHCLIPTLQGHGIRGGESSFSIMENALEIIELINEKKNGRAVNIVGFSIGAQITLEILNLAPNLVNRALINSALVIPMKITNLFIAPSIRLTAPLIKNRAFSKIQAKQLYIDDLYFERYYQDSMKMKSSTLIAMLRENLSYRLPGTQIETTTRVLITVGEKEKGVMRKSAVKIAEYYSTSSLVVIPQVGHGISFAQPEGFNQLVDDWLRE</sequence>
<accession>A0A921G306</accession>
<dbReference type="InterPro" id="IPR000073">
    <property type="entry name" value="AB_hydrolase_1"/>
</dbReference>
<proteinExistence type="predicted"/>
<dbReference type="Proteomes" id="UP000698173">
    <property type="component" value="Unassembled WGS sequence"/>
</dbReference>
<dbReference type="EMBL" id="DYWT01000288">
    <property type="protein sequence ID" value="HJF33934.1"/>
    <property type="molecule type" value="Genomic_DNA"/>
</dbReference>
<feature type="domain" description="AB hydrolase-1" evidence="1">
    <location>
        <begin position="14"/>
        <end position="238"/>
    </location>
</feature>
<name>A0A921G306_SPOPS</name>
<reference evidence="2" key="1">
    <citation type="journal article" date="2021" name="PeerJ">
        <title>Extensive microbial diversity within the chicken gut microbiome revealed by metagenomics and culture.</title>
        <authorList>
            <person name="Gilroy R."/>
            <person name="Ravi A."/>
            <person name="Getino M."/>
            <person name="Pursley I."/>
            <person name="Horton D.L."/>
            <person name="Alikhan N.F."/>
            <person name="Baker D."/>
            <person name="Gharbi K."/>
            <person name="Hall N."/>
            <person name="Watson M."/>
            <person name="Adriaenssens E.M."/>
            <person name="Foster-Nyarko E."/>
            <person name="Jarju S."/>
            <person name="Secka A."/>
            <person name="Antonio M."/>
            <person name="Oren A."/>
            <person name="Chaudhuri R.R."/>
            <person name="La Ragione R."/>
            <person name="Hildebrand F."/>
            <person name="Pallen M.J."/>
        </authorList>
    </citation>
    <scope>NUCLEOTIDE SEQUENCE</scope>
    <source>
        <strain evidence="2">CHK171-7178</strain>
    </source>
</reference>
<dbReference type="InterPro" id="IPR050266">
    <property type="entry name" value="AB_hydrolase_sf"/>
</dbReference>
<evidence type="ECO:0000313" key="2">
    <source>
        <dbReference type="EMBL" id="HJF33934.1"/>
    </source>
</evidence>
<dbReference type="SUPFAM" id="SSF53474">
    <property type="entry name" value="alpha/beta-Hydrolases"/>
    <property type="match status" value="1"/>
</dbReference>
<dbReference type="InterPro" id="IPR029058">
    <property type="entry name" value="AB_hydrolase_fold"/>
</dbReference>
<protein>
    <submittedName>
        <fullName evidence="2">Alpha/beta hydrolase</fullName>
    </submittedName>
</protein>
<dbReference type="GO" id="GO:0016787">
    <property type="term" value="F:hydrolase activity"/>
    <property type="evidence" value="ECO:0007669"/>
    <property type="project" value="UniProtKB-KW"/>
</dbReference>